<dbReference type="HOGENOM" id="CLU_1968108_0_0_6"/>
<feature type="domain" description="Isochorismatase-like" evidence="2">
    <location>
        <begin position="20"/>
        <end position="119"/>
    </location>
</feature>
<organism evidence="3 4">
    <name type="scientific">Stenotrophomonas maltophilia (strain K279a)</name>
    <dbReference type="NCBI Taxonomy" id="522373"/>
    <lineage>
        <taxon>Bacteria</taxon>
        <taxon>Pseudomonadati</taxon>
        <taxon>Pseudomonadota</taxon>
        <taxon>Gammaproteobacteria</taxon>
        <taxon>Lysobacterales</taxon>
        <taxon>Lysobacteraceae</taxon>
        <taxon>Stenotrophomonas</taxon>
        <taxon>Stenotrophomonas maltophilia group</taxon>
    </lineage>
</organism>
<dbReference type="PANTHER" id="PTHR43540:SF16">
    <property type="entry name" value="ISOCHORISMATASE-LIKE DOMAIN-CONTAINING PROTEIN"/>
    <property type="match status" value="1"/>
</dbReference>
<keyword evidence="1" id="KW-0378">Hydrolase</keyword>
<reference evidence="3 4" key="1">
    <citation type="journal article" date="2008" name="Genome Biol.">
        <title>The complete genome, comparative and functional analysis of Stenotrophomonas maltophilia reveals an organism heavily shielded by drug resistance determinants.</title>
        <authorList>
            <person name="Crossman L.C."/>
            <person name="Gould V.C."/>
            <person name="Dow J.M."/>
            <person name="Vernikos G.S."/>
            <person name="Okazaki A."/>
            <person name="Sebaihia M."/>
            <person name="Saunders D."/>
            <person name="Arrowsmith C."/>
            <person name="Carver T."/>
            <person name="Peters N."/>
            <person name="Adlem E."/>
            <person name="Kerhornou A."/>
            <person name="Lord A."/>
            <person name="Murphy L."/>
            <person name="Seeger K."/>
            <person name="Squares R."/>
            <person name="Rutter S."/>
            <person name="Quail M.A."/>
            <person name="Rajandream M.A."/>
            <person name="Harris D."/>
            <person name="Churcher C."/>
            <person name="Bentley S.D."/>
            <person name="Parkhill J."/>
            <person name="Thomson N.R."/>
            <person name="Avison M.B."/>
        </authorList>
    </citation>
    <scope>NUCLEOTIDE SEQUENCE [LARGE SCALE GENOMIC DNA]</scope>
    <source>
        <strain evidence="3 4">K279a</strain>
    </source>
</reference>
<dbReference type="EnsemblBacteria" id="CAQ45892">
    <property type="protein sequence ID" value="CAQ45892"/>
    <property type="gene ID" value="Smlt2405"/>
</dbReference>
<keyword evidence="4" id="KW-1185">Reference proteome</keyword>
<dbReference type="RefSeq" id="WP_012480184.1">
    <property type="nucleotide sequence ID" value="NC_010943.1"/>
</dbReference>
<dbReference type="SUPFAM" id="SSF52499">
    <property type="entry name" value="Isochorismatase-like hydrolases"/>
    <property type="match status" value="1"/>
</dbReference>
<dbReference type="Gene3D" id="3.40.50.850">
    <property type="entry name" value="Isochorismatase-like"/>
    <property type="match status" value="1"/>
</dbReference>
<accession>B2FRJ0</accession>
<name>B2FRJ0_STRMK</name>
<dbReference type="InterPro" id="IPR000868">
    <property type="entry name" value="Isochorismatase-like_dom"/>
</dbReference>
<sequence length="143" mass="15752">MLARRTMGQWKSPTHSQIRANDKQLFAKGSWGGTFHPYFGPQEGDLVVSEHFYQSGFANTDLAMQLNQRGLSNIILIGMIANTCIETTGKYGAEQGFNVTLVSDAMAAYSLEAQHNAIAVNGPTYAHAIYSTEEILARIPQKR</sequence>
<evidence type="ECO:0000259" key="2">
    <source>
        <dbReference type="Pfam" id="PF00857"/>
    </source>
</evidence>
<dbReference type="KEGG" id="sml:Smlt2405"/>
<dbReference type="GO" id="GO:0016787">
    <property type="term" value="F:hydrolase activity"/>
    <property type="evidence" value="ECO:0007669"/>
    <property type="project" value="UniProtKB-KW"/>
</dbReference>
<dbReference type="CDD" id="cd00431">
    <property type="entry name" value="cysteine_hydrolases"/>
    <property type="match status" value="1"/>
</dbReference>
<dbReference type="Pfam" id="PF00857">
    <property type="entry name" value="Isochorismatase"/>
    <property type="match status" value="1"/>
</dbReference>
<dbReference type="PANTHER" id="PTHR43540">
    <property type="entry name" value="PEROXYUREIDOACRYLATE/UREIDOACRYLATE AMIDOHYDROLASE-RELATED"/>
    <property type="match status" value="1"/>
</dbReference>
<dbReference type="InterPro" id="IPR050272">
    <property type="entry name" value="Isochorismatase-like_hydrls"/>
</dbReference>
<evidence type="ECO:0000313" key="3">
    <source>
        <dbReference type="EMBL" id="CAQ45892.1"/>
    </source>
</evidence>
<evidence type="ECO:0000313" key="4">
    <source>
        <dbReference type="Proteomes" id="UP000008840"/>
    </source>
</evidence>
<evidence type="ECO:0000256" key="1">
    <source>
        <dbReference type="ARBA" id="ARBA00022801"/>
    </source>
</evidence>
<dbReference type="Proteomes" id="UP000008840">
    <property type="component" value="Chromosome"/>
</dbReference>
<protein>
    <submittedName>
        <fullName evidence="3">Amidase</fullName>
    </submittedName>
</protein>
<dbReference type="EMBL" id="AM743169">
    <property type="protein sequence ID" value="CAQ45892.1"/>
    <property type="molecule type" value="Genomic_DNA"/>
</dbReference>
<dbReference type="InterPro" id="IPR036380">
    <property type="entry name" value="Isochorismatase-like_sf"/>
</dbReference>
<proteinExistence type="predicted"/>
<gene>
    <name evidence="3" type="ordered locus">Smlt2405</name>
</gene>
<dbReference type="AlphaFoldDB" id="B2FRJ0"/>
<dbReference type="eggNOG" id="COG1335">
    <property type="taxonomic scope" value="Bacteria"/>
</dbReference>